<accession>A0ACB8E149</accession>
<dbReference type="EMBL" id="CM023470">
    <property type="protein sequence ID" value="KAH7980326.1"/>
    <property type="molecule type" value="Genomic_DNA"/>
</dbReference>
<dbReference type="Proteomes" id="UP000821865">
    <property type="component" value="Chromosome 1"/>
</dbReference>
<sequence>MMLLICTMSVVFRLLSTVPAAYGNDRRDPNQEDPEPVTYYVPVISAGLPSRRLVNNGSTTSNSVRRRRSDVGNLTGGHCNAVFGSPNADSAADVCVPISATSTFQGVDLSEDYHQYSYSDDVRLPTNRSSTWSVTKTIRRWRTRGAAVVSPLLTERSSAEPLLEVQRGVVAPTLSARRGWLQQLSLGSIVITKPEEDRLYTMTDATPWTPLLSLCTEPNPIEFQQIIPNNSQVAAVSCNDSDGDLFCLGTCPAEERLVRVLRLRQQDVHWHTTRLTLARELCGLKDKAQNRTSAFFLDARTSLVHDRYPKLLWDARRSLREGPVAGDATPPEVAVFGVYGAFRGRSPEIRHTPRAQFPGPAQAVSILEQACWALAVAESALEFEHRLPVLGAVLVRPTRSPRLEFTLRGRLERISSAGYKIRLQGLQMARMTIDASPQCTELSRHREFILGEEESHCVRQDGFLAEASRHLFDCLAVDVEMA</sequence>
<name>A0ACB8E149_DERSI</name>
<gene>
    <name evidence="1" type="ORF">HPB49_015023</name>
</gene>
<organism evidence="1 2">
    <name type="scientific">Dermacentor silvarum</name>
    <name type="common">Tick</name>
    <dbReference type="NCBI Taxonomy" id="543639"/>
    <lineage>
        <taxon>Eukaryota</taxon>
        <taxon>Metazoa</taxon>
        <taxon>Ecdysozoa</taxon>
        <taxon>Arthropoda</taxon>
        <taxon>Chelicerata</taxon>
        <taxon>Arachnida</taxon>
        <taxon>Acari</taxon>
        <taxon>Parasitiformes</taxon>
        <taxon>Ixodida</taxon>
        <taxon>Ixodoidea</taxon>
        <taxon>Ixodidae</taxon>
        <taxon>Rhipicephalinae</taxon>
        <taxon>Dermacentor</taxon>
    </lineage>
</organism>
<evidence type="ECO:0000313" key="2">
    <source>
        <dbReference type="Proteomes" id="UP000821865"/>
    </source>
</evidence>
<reference evidence="1" key="1">
    <citation type="submission" date="2020-05" db="EMBL/GenBank/DDBJ databases">
        <title>Large-scale comparative analyses of tick genomes elucidate their genetic diversity and vector capacities.</title>
        <authorList>
            <person name="Jia N."/>
            <person name="Wang J."/>
            <person name="Shi W."/>
            <person name="Du L."/>
            <person name="Sun Y."/>
            <person name="Zhan W."/>
            <person name="Jiang J."/>
            <person name="Wang Q."/>
            <person name="Zhang B."/>
            <person name="Ji P."/>
            <person name="Sakyi L.B."/>
            <person name="Cui X."/>
            <person name="Yuan T."/>
            <person name="Jiang B."/>
            <person name="Yang W."/>
            <person name="Lam T.T.-Y."/>
            <person name="Chang Q."/>
            <person name="Ding S."/>
            <person name="Wang X."/>
            <person name="Zhu J."/>
            <person name="Ruan X."/>
            <person name="Zhao L."/>
            <person name="Wei J."/>
            <person name="Que T."/>
            <person name="Du C."/>
            <person name="Cheng J."/>
            <person name="Dai P."/>
            <person name="Han X."/>
            <person name="Huang E."/>
            <person name="Gao Y."/>
            <person name="Liu J."/>
            <person name="Shao H."/>
            <person name="Ye R."/>
            <person name="Li L."/>
            <person name="Wei W."/>
            <person name="Wang X."/>
            <person name="Wang C."/>
            <person name="Yang T."/>
            <person name="Huo Q."/>
            <person name="Li W."/>
            <person name="Guo W."/>
            <person name="Chen H."/>
            <person name="Zhou L."/>
            <person name="Ni X."/>
            <person name="Tian J."/>
            <person name="Zhou Y."/>
            <person name="Sheng Y."/>
            <person name="Liu T."/>
            <person name="Pan Y."/>
            <person name="Xia L."/>
            <person name="Li J."/>
            <person name="Zhao F."/>
            <person name="Cao W."/>
        </authorList>
    </citation>
    <scope>NUCLEOTIDE SEQUENCE</scope>
    <source>
        <strain evidence="1">Dsil-2018</strain>
    </source>
</reference>
<comment type="caution">
    <text evidence="1">The sequence shown here is derived from an EMBL/GenBank/DDBJ whole genome shotgun (WGS) entry which is preliminary data.</text>
</comment>
<keyword evidence="2" id="KW-1185">Reference proteome</keyword>
<protein>
    <submittedName>
        <fullName evidence="1">Uncharacterized protein</fullName>
    </submittedName>
</protein>
<proteinExistence type="predicted"/>
<evidence type="ECO:0000313" key="1">
    <source>
        <dbReference type="EMBL" id="KAH7980326.1"/>
    </source>
</evidence>